<comment type="similarity">
    <text evidence="1">Belongs to the PPR family. P subfamily.</text>
</comment>
<evidence type="ECO:0000256" key="1">
    <source>
        <dbReference type="ARBA" id="ARBA00007626"/>
    </source>
</evidence>
<dbReference type="Gene3D" id="1.25.40.10">
    <property type="entry name" value="Tetratricopeptide repeat domain"/>
    <property type="match status" value="2"/>
</dbReference>
<protein>
    <recommendedName>
        <fullName evidence="6">Pentatricopeptide repeat protein</fullName>
    </recommendedName>
</protein>
<dbReference type="InterPro" id="IPR050872">
    <property type="entry name" value="PPR_P_subfamily"/>
</dbReference>
<sequence>MPPRSVLVDFSARDFICRSCRLGLQKPRALPRWTARPAPSRVLARQSSNAAIAQPKPPPNTTSAGVDPSSGDDERRELMQALGLLDDEKTVRVNYFEQDKSGGVRRLASAEAFGDSLHGDLTSGAGQGKVEDMIQQLEEASRLFKLLEQVGGKDQVAKLKKRLAEDLVEVDEDESETSLELPGHITETILIKEEGWAGPDVQRISRLNRKLKRVAHLVTRRESDISEHQRSALWKGYMNIRKALVSRRNAVPPAAWDLLWRALASEREDNPNRIAHIAVLARDMQNTGATLSDEQQLLAIEAMFIDGHEKEAFDNHRRLVTTLGARKETALDFWQLGLRMYCLVGDLERAERAVENIAELPGSKDPRFLLPFIRACAENPASVEVGYDAYRRMRDMLGAGMNIEDYDQVIAYFLASDQTDHALYIFVDMMSSGSTNIKDTRKLPTTIANPFFFGKWIKRLIGLGEVENAHKVFLLMINKGIIPRPVQVNGLLGAWLRSDSAHFMAQADSVAWEMINARIQFVQLRKQAANFGSNVHLSPSGTGWPSATLETFSLLADSYNQRGLHAKMEDLWKAFRQAEMAPDAFMMNQLLFSYIKDGQGRQVADLYHALTDEYAIKPDPLTFRALWMAIPANRLYTIRKREYQQEIPHGRTLFAEMVQFTSAFEHQEFDYQLARKIAHSFRKLDDKVGLLLAVRGLRQVFGFYPPEPLVLELLADTVDLERMSKSPRARNGLLRHTQRMDRFLEDRRLELVKAGALDSGAQLSTEARREALSRYLEGQLQESCNKSNLYPQGVESAEAEAATQMGLVDLLSSQ</sequence>
<feature type="coiled-coil region" evidence="2">
    <location>
        <begin position="130"/>
        <end position="176"/>
    </location>
</feature>
<dbReference type="OrthoDB" id="185373at2759"/>
<name>A0A9P8YAY3_9PEZI</name>
<comment type="caution">
    <text evidence="4">The sequence shown here is derived from an EMBL/GenBank/DDBJ whole genome shotgun (WGS) entry which is preliminary data.</text>
</comment>
<dbReference type="PANTHER" id="PTHR46128">
    <property type="entry name" value="MITOCHONDRIAL GROUP I INTRON SPLICING FACTOR CCM1"/>
    <property type="match status" value="1"/>
</dbReference>
<dbReference type="InterPro" id="IPR011990">
    <property type="entry name" value="TPR-like_helical_dom_sf"/>
</dbReference>
<organism evidence="4 5">
    <name type="scientific">Microdochium trichocladiopsis</name>
    <dbReference type="NCBI Taxonomy" id="1682393"/>
    <lineage>
        <taxon>Eukaryota</taxon>
        <taxon>Fungi</taxon>
        <taxon>Dikarya</taxon>
        <taxon>Ascomycota</taxon>
        <taxon>Pezizomycotina</taxon>
        <taxon>Sordariomycetes</taxon>
        <taxon>Xylariomycetidae</taxon>
        <taxon>Xylariales</taxon>
        <taxon>Microdochiaceae</taxon>
        <taxon>Microdochium</taxon>
    </lineage>
</organism>
<dbReference type="GeneID" id="70182713"/>
<evidence type="ECO:0000313" key="4">
    <source>
        <dbReference type="EMBL" id="KAH7035046.1"/>
    </source>
</evidence>
<keyword evidence="2" id="KW-0175">Coiled coil</keyword>
<dbReference type="PANTHER" id="PTHR46128:SF329">
    <property type="entry name" value="MITOCHONDRIAL GROUP I INTRON SPLICING FACTOR DMR1"/>
    <property type="match status" value="1"/>
</dbReference>
<dbReference type="AlphaFoldDB" id="A0A9P8YAY3"/>
<evidence type="ECO:0000256" key="3">
    <source>
        <dbReference type="SAM" id="MobiDB-lite"/>
    </source>
</evidence>
<evidence type="ECO:0008006" key="6">
    <source>
        <dbReference type="Google" id="ProtNLM"/>
    </source>
</evidence>
<proteinExistence type="inferred from homology"/>
<evidence type="ECO:0000256" key="2">
    <source>
        <dbReference type="SAM" id="Coils"/>
    </source>
</evidence>
<accession>A0A9P8YAY3</accession>
<dbReference type="RefSeq" id="XP_046015139.1">
    <property type="nucleotide sequence ID" value="XM_046153167.1"/>
</dbReference>
<dbReference type="EMBL" id="JAGTJQ010000003">
    <property type="protein sequence ID" value="KAH7035046.1"/>
    <property type="molecule type" value="Genomic_DNA"/>
</dbReference>
<evidence type="ECO:0000313" key="5">
    <source>
        <dbReference type="Proteomes" id="UP000756346"/>
    </source>
</evidence>
<keyword evidence="5" id="KW-1185">Reference proteome</keyword>
<reference evidence="4" key="1">
    <citation type="journal article" date="2021" name="Nat. Commun.">
        <title>Genetic determinants of endophytism in the Arabidopsis root mycobiome.</title>
        <authorList>
            <person name="Mesny F."/>
            <person name="Miyauchi S."/>
            <person name="Thiergart T."/>
            <person name="Pickel B."/>
            <person name="Atanasova L."/>
            <person name="Karlsson M."/>
            <person name="Huettel B."/>
            <person name="Barry K.W."/>
            <person name="Haridas S."/>
            <person name="Chen C."/>
            <person name="Bauer D."/>
            <person name="Andreopoulos W."/>
            <person name="Pangilinan J."/>
            <person name="LaButti K."/>
            <person name="Riley R."/>
            <person name="Lipzen A."/>
            <person name="Clum A."/>
            <person name="Drula E."/>
            <person name="Henrissat B."/>
            <person name="Kohler A."/>
            <person name="Grigoriev I.V."/>
            <person name="Martin F.M."/>
            <person name="Hacquard S."/>
        </authorList>
    </citation>
    <scope>NUCLEOTIDE SEQUENCE</scope>
    <source>
        <strain evidence="4">MPI-CAGE-CH-0230</strain>
    </source>
</reference>
<dbReference type="Proteomes" id="UP000756346">
    <property type="component" value="Unassembled WGS sequence"/>
</dbReference>
<feature type="region of interest" description="Disordered" evidence="3">
    <location>
        <begin position="33"/>
        <end position="73"/>
    </location>
</feature>
<gene>
    <name evidence="4" type="ORF">B0I36DRAFT_317499</name>
</gene>